<protein>
    <submittedName>
        <fullName evidence="3">Gfo/Idh/MocA family oxidoreductase</fullName>
    </submittedName>
</protein>
<dbReference type="InterPro" id="IPR000683">
    <property type="entry name" value="Gfo/Idh/MocA-like_OxRdtase_N"/>
</dbReference>
<name>A0A516Q5W6_9ACTN</name>
<evidence type="ECO:0000313" key="4">
    <source>
        <dbReference type="Proteomes" id="UP000319263"/>
    </source>
</evidence>
<organism evidence="3 4">
    <name type="scientific">Microlunatus elymi</name>
    <dbReference type="NCBI Taxonomy" id="2596828"/>
    <lineage>
        <taxon>Bacteria</taxon>
        <taxon>Bacillati</taxon>
        <taxon>Actinomycetota</taxon>
        <taxon>Actinomycetes</taxon>
        <taxon>Propionibacteriales</taxon>
        <taxon>Propionibacteriaceae</taxon>
        <taxon>Microlunatus</taxon>
    </lineage>
</organism>
<dbReference type="EMBL" id="CP041692">
    <property type="protein sequence ID" value="QDP98823.1"/>
    <property type="molecule type" value="Genomic_DNA"/>
</dbReference>
<dbReference type="InterPro" id="IPR052515">
    <property type="entry name" value="Gfo/Idh/MocA_Oxidoreductase"/>
</dbReference>
<dbReference type="InterPro" id="IPR055170">
    <property type="entry name" value="GFO_IDH_MocA-like_dom"/>
</dbReference>
<dbReference type="AlphaFoldDB" id="A0A516Q5W6"/>
<sequence>MAGDDGRPELRLDPGYLPVLPSRPRPIVILGAGGIVADAHLPAYRTAQYPVAGIADVKIDKAAKLAAEYDIPAAYGSVAEAIAAAPPDAVFDLALMPEHYVATLQQLPDGAPVLLQKPIGNRWSDTLAIMDVVRRKSLLAAVNTQLRFAPYVTAARRAIAAGEIGELYDLEIVVEVNTPWEYFPAVLGLDRLEINMHSIHYLDLIRSFLGDPDSVSCSTVRHPAKQHANSRTAIILHYGDRPVRALISTNHDHLYGPEHEQSFIKWEGTRGAIRAEMGVLMDYPKGRADSLKIIRTDDLGSGWQSMPFEGSWFPDAFIWSMGVLQRHVTGELDTLPTGIDDVFKTMALVEAAYASDATGGIRPHDGAGVGPD</sequence>
<dbReference type="Gene3D" id="3.30.360.10">
    <property type="entry name" value="Dihydrodipicolinate Reductase, domain 2"/>
    <property type="match status" value="1"/>
</dbReference>
<proteinExistence type="predicted"/>
<feature type="domain" description="GFO/IDH/MocA-like oxidoreductase" evidence="2">
    <location>
        <begin position="153"/>
        <end position="272"/>
    </location>
</feature>
<dbReference type="KEGG" id="mik:FOE78_15285"/>
<gene>
    <name evidence="3" type="ORF">FOE78_15285</name>
</gene>
<dbReference type="Gene3D" id="3.40.50.720">
    <property type="entry name" value="NAD(P)-binding Rossmann-like Domain"/>
    <property type="match status" value="1"/>
</dbReference>
<dbReference type="OrthoDB" id="9815825at2"/>
<dbReference type="Proteomes" id="UP000319263">
    <property type="component" value="Chromosome"/>
</dbReference>
<reference evidence="3 4" key="1">
    <citation type="submission" date="2019-07" db="EMBL/GenBank/DDBJ databases">
        <title>Microlunatus dokdonensis sp. nov. isolated from the rhizospheric soil of the wild plant Elymus tsukushiensis.</title>
        <authorList>
            <person name="Ghim S.-Y."/>
            <person name="Hwang Y.-J."/>
            <person name="Son J.-S."/>
            <person name="Shin J.-H."/>
        </authorList>
    </citation>
    <scope>NUCLEOTIDE SEQUENCE [LARGE SCALE GENOMIC DNA]</scope>
    <source>
        <strain evidence="3 4">KUDC0627</strain>
    </source>
</reference>
<dbReference type="SUPFAM" id="SSF55347">
    <property type="entry name" value="Glyceraldehyde-3-phosphate dehydrogenase-like, C-terminal domain"/>
    <property type="match status" value="1"/>
</dbReference>
<dbReference type="SUPFAM" id="SSF51735">
    <property type="entry name" value="NAD(P)-binding Rossmann-fold domains"/>
    <property type="match status" value="1"/>
</dbReference>
<accession>A0A516Q5W6</accession>
<evidence type="ECO:0000313" key="3">
    <source>
        <dbReference type="EMBL" id="QDP98823.1"/>
    </source>
</evidence>
<dbReference type="RefSeq" id="WP_143988823.1">
    <property type="nucleotide sequence ID" value="NZ_CP041692.1"/>
</dbReference>
<dbReference type="InterPro" id="IPR036291">
    <property type="entry name" value="NAD(P)-bd_dom_sf"/>
</dbReference>
<dbReference type="Pfam" id="PF01408">
    <property type="entry name" value="GFO_IDH_MocA"/>
    <property type="match status" value="1"/>
</dbReference>
<evidence type="ECO:0000259" key="1">
    <source>
        <dbReference type="Pfam" id="PF01408"/>
    </source>
</evidence>
<dbReference type="PANTHER" id="PTHR43249:SF1">
    <property type="entry name" value="D-GLUCOSIDE 3-DEHYDROGENASE"/>
    <property type="match status" value="1"/>
</dbReference>
<dbReference type="GO" id="GO:0000166">
    <property type="term" value="F:nucleotide binding"/>
    <property type="evidence" value="ECO:0007669"/>
    <property type="project" value="InterPro"/>
</dbReference>
<feature type="domain" description="Gfo/Idh/MocA-like oxidoreductase N-terminal" evidence="1">
    <location>
        <begin position="27"/>
        <end position="143"/>
    </location>
</feature>
<dbReference type="Pfam" id="PF22725">
    <property type="entry name" value="GFO_IDH_MocA_C3"/>
    <property type="match status" value="1"/>
</dbReference>
<keyword evidence="4" id="KW-1185">Reference proteome</keyword>
<dbReference type="PANTHER" id="PTHR43249">
    <property type="entry name" value="UDP-N-ACETYL-2-AMINO-2-DEOXY-D-GLUCURONATE OXIDASE"/>
    <property type="match status" value="1"/>
</dbReference>
<evidence type="ECO:0000259" key="2">
    <source>
        <dbReference type="Pfam" id="PF22725"/>
    </source>
</evidence>